<proteinExistence type="predicted"/>
<accession>A0ABY2HI52</accession>
<dbReference type="EMBL" id="PPTA01000002">
    <property type="protein sequence ID" value="TFB06523.1"/>
    <property type="molecule type" value="Genomic_DNA"/>
</dbReference>
<reference evidence="2 3" key="1">
    <citation type="submission" date="2018-01" db="EMBL/GenBank/DDBJ databases">
        <title>Genome characterization of the sugarcane-associated fungus Trichoderma ghanense CCMA-1212 and their application in lignocelulose bioconversion.</title>
        <authorList>
            <person name="Steindorff A.S."/>
            <person name="Mendes T.D."/>
            <person name="Vilela E.S.D."/>
            <person name="Rodrigues D.S."/>
            <person name="Formighieri E.F."/>
            <person name="Melo I.S."/>
            <person name="Favaro L.C.L."/>
        </authorList>
    </citation>
    <scope>NUCLEOTIDE SEQUENCE [LARGE SCALE GENOMIC DNA]</scope>
    <source>
        <strain evidence="2 3">CCMA-1212</strain>
    </source>
</reference>
<comment type="caution">
    <text evidence="2">The sequence shown here is derived from an EMBL/GenBank/DDBJ whole genome shotgun (WGS) entry which is preliminary data.</text>
</comment>
<name>A0ABY2HI52_9HYPO</name>
<dbReference type="Proteomes" id="UP001642720">
    <property type="component" value="Unassembled WGS sequence"/>
</dbReference>
<feature type="region of interest" description="Disordered" evidence="1">
    <location>
        <begin position="29"/>
        <end position="54"/>
    </location>
</feature>
<dbReference type="GeneID" id="300573325"/>
<organism evidence="2 3">
    <name type="scientific">Trichoderma ghanense</name>
    <dbReference type="NCBI Taxonomy" id="65468"/>
    <lineage>
        <taxon>Eukaryota</taxon>
        <taxon>Fungi</taxon>
        <taxon>Dikarya</taxon>
        <taxon>Ascomycota</taxon>
        <taxon>Pezizomycotina</taxon>
        <taxon>Sordariomycetes</taxon>
        <taxon>Hypocreomycetidae</taxon>
        <taxon>Hypocreales</taxon>
        <taxon>Hypocreaceae</taxon>
        <taxon>Trichoderma</taxon>
    </lineage>
</organism>
<feature type="compositionally biased region" description="Polar residues" evidence="1">
    <location>
        <begin position="29"/>
        <end position="38"/>
    </location>
</feature>
<sequence length="54" mass="5550">MAAPCSRPVSSGLVPAPVVHPCQTQRTHALTRTGTNTQKAHKHAGTDSEGGGMN</sequence>
<evidence type="ECO:0000313" key="2">
    <source>
        <dbReference type="EMBL" id="TFB06523.1"/>
    </source>
</evidence>
<evidence type="ECO:0000256" key="1">
    <source>
        <dbReference type="SAM" id="MobiDB-lite"/>
    </source>
</evidence>
<keyword evidence="3" id="KW-1185">Reference proteome</keyword>
<evidence type="ECO:0000313" key="3">
    <source>
        <dbReference type="Proteomes" id="UP001642720"/>
    </source>
</evidence>
<protein>
    <submittedName>
        <fullName evidence="2">Uncharacterized protein</fullName>
    </submittedName>
</protein>
<gene>
    <name evidence="2" type="ORF">CCMA1212_001451</name>
</gene>
<dbReference type="RefSeq" id="XP_073562724.1">
    <property type="nucleotide sequence ID" value="XM_073698875.1"/>
</dbReference>